<name>A0AAD8LM90_BABGI</name>
<evidence type="ECO:0000313" key="2">
    <source>
        <dbReference type="Proteomes" id="UP001230268"/>
    </source>
</evidence>
<comment type="caution">
    <text evidence="1">The sequence shown here is derived from an EMBL/GenBank/DDBJ whole genome shotgun (WGS) entry which is preliminary data.</text>
</comment>
<dbReference type="EMBL" id="JAVEPI010000004">
    <property type="protein sequence ID" value="KAK1441998.1"/>
    <property type="molecule type" value="Genomic_DNA"/>
</dbReference>
<dbReference type="AlphaFoldDB" id="A0AAD8LM90"/>
<accession>A0AAD8LM90</accession>
<gene>
    <name evidence="1" type="ORF">BgAZ_400280</name>
</gene>
<evidence type="ECO:0000313" key="1">
    <source>
        <dbReference type="EMBL" id="KAK1441998.1"/>
    </source>
</evidence>
<dbReference type="Proteomes" id="UP001230268">
    <property type="component" value="Unassembled WGS sequence"/>
</dbReference>
<keyword evidence="2" id="KW-1185">Reference proteome</keyword>
<organism evidence="1 2">
    <name type="scientific">Babesia gibsoni</name>
    <dbReference type="NCBI Taxonomy" id="33632"/>
    <lineage>
        <taxon>Eukaryota</taxon>
        <taxon>Sar</taxon>
        <taxon>Alveolata</taxon>
        <taxon>Apicomplexa</taxon>
        <taxon>Aconoidasida</taxon>
        <taxon>Piroplasmida</taxon>
        <taxon>Babesiidae</taxon>
        <taxon>Babesia</taxon>
    </lineage>
</organism>
<sequence length="338" mass="37909">MEAFSGNLVSDLLDLTTRYLSLLNLRSFLLPLPFCDESLLDRKAVLAKILSNSSSLSRQQLFEVIHSFKREQRAVSSCSVNFNKAYDVTLGGSRKGKHSTRLQNAQPVKRTALRTSTTALTEKLTEELSSMHSPVEIASKLDEVLRGISKSEVVGFVMVIAAEKKNRGKDEEDQQLIPIAGGVVEILDPEEHCLRCIWCDPRLTNKDDSEFGKILLLKLLAHMFDYGYDGTVSSNRLKHASVLNIHGILFPNSIYTFMINGLKFGKHFETQDNGGSHEDTSSNLCRCQRLIETADAELFWGISESRLKNTFYNMRSQLSMIPSEHTMDALQAIVVLYA</sequence>
<protein>
    <submittedName>
        <fullName evidence="1">Uncharacterized protein</fullName>
    </submittedName>
</protein>
<proteinExistence type="predicted"/>
<reference evidence="1" key="1">
    <citation type="submission" date="2023-08" db="EMBL/GenBank/DDBJ databases">
        <title>Draft sequence of the Babesia gibsoni genome.</title>
        <authorList>
            <person name="Yamagishi J.Y."/>
            <person name="Xuan X.X."/>
        </authorList>
    </citation>
    <scope>NUCLEOTIDE SEQUENCE</scope>
    <source>
        <strain evidence="1">Azabu</strain>
    </source>
</reference>